<protein>
    <recommendedName>
        <fullName evidence="3 16">Guanylate cyclase</fullName>
        <ecNumber evidence="3 16">4.6.1.2</ecNumber>
    </recommendedName>
</protein>
<dbReference type="PANTHER" id="PTHR11920">
    <property type="entry name" value="GUANYLYL CYCLASE"/>
    <property type="match status" value="1"/>
</dbReference>
<evidence type="ECO:0000256" key="11">
    <source>
        <dbReference type="ARBA" id="ARBA00023170"/>
    </source>
</evidence>
<dbReference type="PRINTS" id="PR00255">
    <property type="entry name" value="NATPEPTIDER"/>
</dbReference>
<keyword evidence="9" id="KW-0342">GTP-binding</keyword>
<dbReference type="FunCoup" id="A0A1S3IRF8">
    <property type="interactions" value="133"/>
</dbReference>
<dbReference type="GO" id="GO:0005524">
    <property type="term" value="F:ATP binding"/>
    <property type="evidence" value="ECO:0007669"/>
    <property type="project" value="InterPro"/>
</dbReference>
<dbReference type="InterPro" id="IPR028082">
    <property type="entry name" value="Peripla_BP_I"/>
</dbReference>
<keyword evidence="7" id="KW-0547">Nucleotide-binding</keyword>
<evidence type="ECO:0000256" key="4">
    <source>
        <dbReference type="ARBA" id="ARBA00022475"/>
    </source>
</evidence>
<dbReference type="InterPro" id="IPR001245">
    <property type="entry name" value="Ser-Thr/Tyr_kinase_cat_dom"/>
</dbReference>
<evidence type="ECO:0000256" key="16">
    <source>
        <dbReference type="RuleBase" id="RU003431"/>
    </source>
</evidence>
<accession>A0A1S3IRF8</accession>
<dbReference type="GO" id="GO:0005886">
    <property type="term" value="C:plasma membrane"/>
    <property type="evidence" value="ECO:0007669"/>
    <property type="project" value="UniProtKB-SubCell"/>
</dbReference>
<dbReference type="InterPro" id="IPR029787">
    <property type="entry name" value="Nucleotide_cyclase"/>
</dbReference>
<evidence type="ECO:0000256" key="5">
    <source>
        <dbReference type="ARBA" id="ARBA00022692"/>
    </source>
</evidence>
<dbReference type="AlphaFoldDB" id="A0A1S3IRF8"/>
<evidence type="ECO:0000256" key="6">
    <source>
        <dbReference type="ARBA" id="ARBA00022729"/>
    </source>
</evidence>
<keyword evidence="21" id="KW-1185">Reference proteome</keyword>
<dbReference type="InParanoid" id="A0A1S3IRF8"/>
<keyword evidence="11 22" id="KW-0675">Receptor</keyword>
<dbReference type="GeneID" id="106166491"/>
<dbReference type="GO" id="GO:0001653">
    <property type="term" value="F:peptide receptor activity"/>
    <property type="evidence" value="ECO:0007669"/>
    <property type="project" value="TreeGrafter"/>
</dbReference>
<feature type="domain" description="Protein kinase" evidence="19">
    <location>
        <begin position="595"/>
        <end position="877"/>
    </location>
</feature>
<dbReference type="FunFam" id="3.30.70.1230:FF:000004">
    <property type="entry name" value="Guanylate cyclase"/>
    <property type="match status" value="1"/>
</dbReference>
<keyword evidence="4" id="KW-1003">Cell membrane</keyword>
<dbReference type="GO" id="GO:0004672">
    <property type="term" value="F:protein kinase activity"/>
    <property type="evidence" value="ECO:0007669"/>
    <property type="project" value="InterPro"/>
</dbReference>
<dbReference type="InterPro" id="IPR011009">
    <property type="entry name" value="Kinase-like_dom_sf"/>
</dbReference>
<sequence>MHPLCCSTRLTSAMTMSEVGRMILVYMILQLFLWRHCVAANVCSLPVEKRSDVKCYDGDDPYKIKIGIILPCDHNVQWRLPRVGPAVEYATAKIEGKADTLRGYTFEICRMDSRLSDRDGPLAAVNMRFSRYAHVFLGPCFSFAVAPVARYSPVWNIPLLTAGARAEAFKSKSNEYQLLTRMLGSHAQVGYFFFSILQQFSWKKVAMVYPLTEIHKECYFIIEGIYERFPRSEREHRPFLKRFDEKIQSKRELLEELSLNARIVVLCASPASVREIMLKAEELNFINGEYVFFNIDLFSSRRAQVAAVVVLCASPASVREIMLKAEELNFINGEYVFFNIDLFSSKNQSARPWYNASDTDAENQRARKAYEALMTITLRKPESEAYRNFSEEVKRRAEDEYKNFTYGEEEVNSFVGAFHDAVILYALALNQTLEDGFNVTDGAEITKRMWNRTFEGITGTVSIDENGDRNADYSLLDLNPETQEFEVVANYYGNRKQYDEVPGKKIHWAGGRTGPPPDVPKCGFDKSKCPNKELPEYAIVIMVFSSLLIIVSLGAFFIYRHFKLEAELAEMSWRIRWEDIMFAHHGGPKRVGSRISLTRRYSSASQYSVDSIAVQLSNVGNKQMFTTTGYYKAAVVAIKKINKPSIQLSKPVLLEIKRMRDLQNDHLVRFIGACIDIPNMCILSEYCPKGSLQDVLENEQIKLDWMFRYSLMQDIIRGMAYLHSTEIRSHGNLKSSNAVVDSRFVLKITDFGLHSLRGTPYESDEDTYAFYRRKLWSAPELLRMHNRPPEGTQKGDVYSFAVVCQEIVYRNGPFYLEHMEMSPQDIYMKVKNGQKPFFRPTLGDEMCPNDELAQLIRRCWAEDPIERPDFHSLKTAIRKLNREGDSGNILDNLLSRMEQYANNLEALVEERTADYLEQKRKAEDLLYLMLPKSVAMQLIRGDPVAAEWFDETTIYFSDICGFTSLSSESTPMEVVDLLNDLYTTFDTIIEKYDVYKVETIGDAYMVVSGLPVKNGNLHAREIARMSLSLLEAVLSFKIRHRPDMQLKLRIGIHSGPVCAGVVGLKMPRYCLFGDTVNTASRMESNGLPLRIHVSPKTKEILDSFGSFYLDLRGPVEMKGKGSVITHWLRGEKGQEDLMETLRERIAQIDSNHEKKT</sequence>
<name>A0A1S3IRF8_LINAN</name>
<evidence type="ECO:0000256" key="13">
    <source>
        <dbReference type="ARBA" id="ARBA00023239"/>
    </source>
</evidence>
<dbReference type="Pfam" id="PF01094">
    <property type="entry name" value="ANF_receptor"/>
    <property type="match status" value="2"/>
</dbReference>
<comment type="subcellular location">
    <subcellularLocation>
        <location evidence="2">Cell membrane</location>
        <topology evidence="2">Single-pass type I membrane protein</topology>
    </subcellularLocation>
</comment>
<proteinExistence type="inferred from homology"/>
<dbReference type="RefSeq" id="XP_013400521.1">
    <property type="nucleotide sequence ID" value="XM_013545067.1"/>
</dbReference>
<dbReference type="SMART" id="SM00044">
    <property type="entry name" value="CYCc"/>
    <property type="match status" value="1"/>
</dbReference>
<organism evidence="21 22">
    <name type="scientific">Lingula anatina</name>
    <name type="common">Brachiopod</name>
    <name type="synonym">Lingula unguis</name>
    <dbReference type="NCBI Taxonomy" id="7574"/>
    <lineage>
        <taxon>Eukaryota</taxon>
        <taxon>Metazoa</taxon>
        <taxon>Spiralia</taxon>
        <taxon>Lophotrochozoa</taxon>
        <taxon>Brachiopoda</taxon>
        <taxon>Linguliformea</taxon>
        <taxon>Lingulata</taxon>
        <taxon>Lingulida</taxon>
        <taxon>Linguloidea</taxon>
        <taxon>Lingulidae</taxon>
        <taxon>Lingula</taxon>
    </lineage>
</organism>
<feature type="signal peptide" evidence="18">
    <location>
        <begin position="1"/>
        <end position="39"/>
    </location>
</feature>
<evidence type="ECO:0000256" key="9">
    <source>
        <dbReference type="ARBA" id="ARBA00023134"/>
    </source>
</evidence>
<evidence type="ECO:0000259" key="19">
    <source>
        <dbReference type="PROSITE" id="PS50011"/>
    </source>
</evidence>
<dbReference type="PROSITE" id="PS50125">
    <property type="entry name" value="GUANYLATE_CYCLASE_2"/>
    <property type="match status" value="1"/>
</dbReference>
<dbReference type="Proteomes" id="UP000085678">
    <property type="component" value="Unplaced"/>
</dbReference>
<evidence type="ECO:0000256" key="1">
    <source>
        <dbReference type="ARBA" id="ARBA00001436"/>
    </source>
</evidence>
<dbReference type="CDD" id="cd14042">
    <property type="entry name" value="PK_GC-A_B"/>
    <property type="match status" value="1"/>
</dbReference>
<dbReference type="SUPFAM" id="SSF55073">
    <property type="entry name" value="Nucleotide cyclase"/>
    <property type="match status" value="1"/>
</dbReference>
<dbReference type="GO" id="GO:0005525">
    <property type="term" value="F:GTP binding"/>
    <property type="evidence" value="ECO:0007669"/>
    <property type="project" value="UniProtKB-KW"/>
</dbReference>
<evidence type="ECO:0000256" key="12">
    <source>
        <dbReference type="ARBA" id="ARBA00023180"/>
    </source>
</evidence>
<evidence type="ECO:0000256" key="2">
    <source>
        <dbReference type="ARBA" id="ARBA00004251"/>
    </source>
</evidence>
<evidence type="ECO:0000313" key="21">
    <source>
        <dbReference type="Proteomes" id="UP000085678"/>
    </source>
</evidence>
<evidence type="ECO:0000259" key="20">
    <source>
        <dbReference type="PROSITE" id="PS50125"/>
    </source>
</evidence>
<dbReference type="InterPro" id="IPR001170">
    <property type="entry name" value="ANPR/GUC"/>
</dbReference>
<evidence type="ECO:0000313" key="22">
    <source>
        <dbReference type="RefSeq" id="XP_013400521.1"/>
    </source>
</evidence>
<dbReference type="GO" id="GO:0007168">
    <property type="term" value="P:receptor guanylyl cyclase signaling pathway"/>
    <property type="evidence" value="ECO:0007669"/>
    <property type="project" value="TreeGrafter"/>
</dbReference>
<evidence type="ECO:0000256" key="17">
    <source>
        <dbReference type="SAM" id="Phobius"/>
    </source>
</evidence>
<dbReference type="GO" id="GO:0035556">
    <property type="term" value="P:intracellular signal transduction"/>
    <property type="evidence" value="ECO:0007669"/>
    <property type="project" value="InterPro"/>
</dbReference>
<dbReference type="KEGG" id="lak:106166491"/>
<dbReference type="InterPro" id="IPR001054">
    <property type="entry name" value="A/G_cyclase"/>
</dbReference>
<dbReference type="EC" id="4.6.1.2" evidence="3 16"/>
<dbReference type="InterPro" id="IPR001828">
    <property type="entry name" value="ANF_lig-bd_rcpt"/>
</dbReference>
<dbReference type="PROSITE" id="PS50011">
    <property type="entry name" value="PROTEIN_KINASE_DOM"/>
    <property type="match status" value="1"/>
</dbReference>
<dbReference type="STRING" id="7574.A0A1S3IRF8"/>
<dbReference type="FunFam" id="3.40.50.2300:FF:000371">
    <property type="entry name" value="Guanylate cyclase"/>
    <property type="match status" value="1"/>
</dbReference>
<dbReference type="OrthoDB" id="1890790at2759"/>
<dbReference type="InterPro" id="IPR000719">
    <property type="entry name" value="Prot_kinase_dom"/>
</dbReference>
<gene>
    <name evidence="22" type="primary">LOC106166491</name>
</gene>
<keyword evidence="5 17" id="KW-0812">Transmembrane</keyword>
<dbReference type="SUPFAM" id="SSF56112">
    <property type="entry name" value="Protein kinase-like (PK-like)"/>
    <property type="match status" value="1"/>
</dbReference>
<dbReference type="CDD" id="cd06373">
    <property type="entry name" value="PBP1_NPR-like"/>
    <property type="match status" value="1"/>
</dbReference>
<evidence type="ECO:0000256" key="18">
    <source>
        <dbReference type="SAM" id="SignalP"/>
    </source>
</evidence>
<evidence type="ECO:0000256" key="7">
    <source>
        <dbReference type="ARBA" id="ARBA00022741"/>
    </source>
</evidence>
<dbReference type="CDD" id="cd07302">
    <property type="entry name" value="CHD"/>
    <property type="match status" value="1"/>
</dbReference>
<dbReference type="Pfam" id="PF00211">
    <property type="entry name" value="Guanylate_cyc"/>
    <property type="match status" value="1"/>
</dbReference>
<dbReference type="Gene3D" id="3.30.70.1230">
    <property type="entry name" value="Nucleotide cyclase"/>
    <property type="match status" value="1"/>
</dbReference>
<dbReference type="GO" id="GO:0004016">
    <property type="term" value="F:adenylate cyclase activity"/>
    <property type="evidence" value="ECO:0007669"/>
    <property type="project" value="TreeGrafter"/>
</dbReference>
<keyword evidence="13 15" id="KW-0456">Lyase</keyword>
<comment type="similarity">
    <text evidence="15">Belongs to the adenylyl cyclase class-4/guanylyl cyclase family.</text>
</comment>
<dbReference type="Pfam" id="PF07714">
    <property type="entry name" value="PK_Tyr_Ser-Thr"/>
    <property type="match status" value="1"/>
</dbReference>
<keyword evidence="10 17" id="KW-0472">Membrane</keyword>
<evidence type="ECO:0000256" key="8">
    <source>
        <dbReference type="ARBA" id="ARBA00022989"/>
    </source>
</evidence>
<keyword evidence="6 18" id="KW-0732">Signal</keyword>
<feature type="domain" description="Guanylate cyclase" evidence="20">
    <location>
        <begin position="953"/>
        <end position="1083"/>
    </location>
</feature>
<comment type="catalytic activity">
    <reaction evidence="1 16">
        <text>GTP = 3',5'-cyclic GMP + diphosphate</text>
        <dbReference type="Rhea" id="RHEA:13665"/>
        <dbReference type="ChEBI" id="CHEBI:33019"/>
        <dbReference type="ChEBI" id="CHEBI:37565"/>
        <dbReference type="ChEBI" id="CHEBI:57746"/>
        <dbReference type="EC" id="4.6.1.2"/>
    </reaction>
</comment>
<keyword evidence="12" id="KW-0325">Glycoprotein</keyword>
<dbReference type="InterPro" id="IPR050401">
    <property type="entry name" value="Cyclic_nucleotide_synthase"/>
</dbReference>
<dbReference type="PANTHER" id="PTHR11920:SF494">
    <property type="entry name" value="ATRIAL NATRIURETIC PEPTIDE RECEPTOR 2"/>
    <property type="match status" value="1"/>
</dbReference>
<dbReference type="FunFam" id="1.10.510.10:FF:000420">
    <property type="entry name" value="Guanylate cyclase"/>
    <property type="match status" value="1"/>
</dbReference>
<evidence type="ECO:0000256" key="14">
    <source>
        <dbReference type="ARBA" id="ARBA00023293"/>
    </source>
</evidence>
<feature type="transmembrane region" description="Helical" evidence="17">
    <location>
        <begin position="537"/>
        <end position="559"/>
    </location>
</feature>
<dbReference type="GO" id="GO:0004383">
    <property type="term" value="F:guanylate cyclase activity"/>
    <property type="evidence" value="ECO:0007669"/>
    <property type="project" value="UniProtKB-EC"/>
</dbReference>
<dbReference type="InterPro" id="IPR018297">
    <property type="entry name" value="A/G_cyclase_CS"/>
</dbReference>
<evidence type="ECO:0000256" key="15">
    <source>
        <dbReference type="RuleBase" id="RU000405"/>
    </source>
</evidence>
<feature type="chain" id="PRO_5010251828" description="Guanylate cyclase" evidence="18">
    <location>
        <begin position="40"/>
        <end position="1156"/>
    </location>
</feature>
<dbReference type="Gene3D" id="1.10.510.10">
    <property type="entry name" value="Transferase(Phosphotransferase) domain 1"/>
    <property type="match status" value="1"/>
</dbReference>
<dbReference type="Gene3D" id="3.40.50.2300">
    <property type="match status" value="3"/>
</dbReference>
<keyword evidence="8 17" id="KW-1133">Transmembrane helix</keyword>
<keyword evidence="14 16" id="KW-0141">cGMP biosynthesis</keyword>
<reference evidence="22" key="1">
    <citation type="submission" date="2025-08" db="UniProtKB">
        <authorList>
            <consortium name="RefSeq"/>
        </authorList>
    </citation>
    <scope>IDENTIFICATION</scope>
    <source>
        <tissue evidence="22">Gonads</tissue>
    </source>
</reference>
<dbReference type="SUPFAM" id="SSF53822">
    <property type="entry name" value="Periplasmic binding protein-like I"/>
    <property type="match status" value="2"/>
</dbReference>
<dbReference type="PROSITE" id="PS00452">
    <property type="entry name" value="GUANYLATE_CYCLASE_1"/>
    <property type="match status" value="1"/>
</dbReference>
<evidence type="ECO:0000256" key="10">
    <source>
        <dbReference type="ARBA" id="ARBA00023136"/>
    </source>
</evidence>
<evidence type="ECO:0000256" key="3">
    <source>
        <dbReference type="ARBA" id="ARBA00012202"/>
    </source>
</evidence>